<evidence type="ECO:0000256" key="18">
    <source>
        <dbReference type="ARBA" id="ARBA00023209"/>
    </source>
</evidence>
<evidence type="ECO:0000256" key="20">
    <source>
        <dbReference type="PIRSR" id="PIRSR600829-1"/>
    </source>
</evidence>
<feature type="binding site" evidence="22">
    <location>
        <position position="73"/>
    </location>
    <ligand>
        <name>ATP</name>
        <dbReference type="ChEBI" id="CHEBI:30616"/>
    </ligand>
</feature>
<keyword evidence="11 22" id="KW-0547">Nucleotide-binding</keyword>
<evidence type="ECO:0000256" key="24">
    <source>
        <dbReference type="RuleBase" id="RU363065"/>
    </source>
</evidence>
<evidence type="ECO:0000256" key="13">
    <source>
        <dbReference type="ARBA" id="ARBA00022840"/>
    </source>
</evidence>
<keyword evidence="7" id="KW-0997">Cell inner membrane</keyword>
<keyword evidence="9 24" id="KW-0812">Transmembrane</keyword>
<reference evidence="25 26" key="1">
    <citation type="submission" date="2017-06" db="EMBL/GenBank/DDBJ databases">
        <title>Complete genome of Helicobacter apodemus.</title>
        <authorList>
            <person name="Cho S."/>
        </authorList>
    </citation>
    <scope>NUCLEOTIDE SEQUENCE [LARGE SCALE GENOMIC DNA]</scope>
    <source>
        <strain evidence="26">SNUVETPUB-15-01</strain>
    </source>
</reference>
<comment type="function">
    <text evidence="24">Catalyzes the ATP-dependent phosphorylation of sn-l,2-diacylglycerol (DAG) to phosphatidic acid. Involved in the recycling of diacylglycerol produced as a by-product during membrane-derived oligosaccharide (MDO) biosynthesis.</text>
</comment>
<dbReference type="InterPro" id="IPR033718">
    <property type="entry name" value="DAGK_prok"/>
</dbReference>
<feature type="binding site" evidence="23">
    <location>
        <position position="25"/>
    </location>
    <ligand>
        <name>a divalent metal cation</name>
        <dbReference type="ChEBI" id="CHEBI:60240"/>
    </ligand>
</feature>
<feature type="binding site" evidence="21">
    <location>
        <position position="95"/>
    </location>
    <ligand>
        <name>substrate</name>
    </ligand>
</feature>
<evidence type="ECO:0000256" key="23">
    <source>
        <dbReference type="PIRSR" id="PIRSR600829-4"/>
    </source>
</evidence>
<proteinExistence type="inferred from homology"/>
<dbReference type="InterPro" id="IPR036945">
    <property type="entry name" value="DAGK_sf"/>
</dbReference>
<dbReference type="CDD" id="cd14264">
    <property type="entry name" value="DAGK_IM"/>
    <property type="match status" value="1"/>
</dbReference>
<feature type="binding site" evidence="21">
    <location>
        <begin position="27"/>
        <end position="31"/>
    </location>
    <ligand>
        <name>substrate</name>
    </ligand>
</feature>
<dbReference type="RefSeq" id="WP_108910436.1">
    <property type="nucleotide sequence ID" value="NZ_CP021886.1"/>
</dbReference>
<comment type="similarity">
    <text evidence="2 24">Belongs to the bacterial diacylglycerol kinase family.</text>
</comment>
<evidence type="ECO:0000256" key="9">
    <source>
        <dbReference type="ARBA" id="ARBA00022692"/>
    </source>
</evidence>
<feature type="transmembrane region" description="Helical" evidence="24">
    <location>
        <begin position="26"/>
        <end position="47"/>
    </location>
</feature>
<dbReference type="KEGG" id="had:CDV25_01270"/>
<dbReference type="EMBL" id="CP021886">
    <property type="protein sequence ID" value="AWI33540.1"/>
    <property type="molecule type" value="Genomic_DNA"/>
</dbReference>
<comment type="catalytic activity">
    <reaction evidence="24">
        <text>a 1,2-diacyl-sn-glycerol + ATP = a 1,2-diacyl-sn-glycero-3-phosphate + ADP + H(+)</text>
        <dbReference type="Rhea" id="RHEA:10272"/>
        <dbReference type="ChEBI" id="CHEBI:15378"/>
        <dbReference type="ChEBI" id="CHEBI:17815"/>
        <dbReference type="ChEBI" id="CHEBI:30616"/>
        <dbReference type="ChEBI" id="CHEBI:58608"/>
        <dbReference type="ChEBI" id="CHEBI:456216"/>
        <dbReference type="EC" id="2.7.1.107"/>
    </reaction>
</comment>
<dbReference type="EC" id="2.7.1.107" evidence="3 24"/>
<evidence type="ECO:0000256" key="21">
    <source>
        <dbReference type="PIRSR" id="PIRSR600829-2"/>
    </source>
</evidence>
<keyword evidence="13 22" id="KW-0067">ATP-binding</keyword>
<comment type="subcellular location">
    <subcellularLocation>
        <location evidence="1">Cell inner membrane</location>
        <topology evidence="1">Multi-pass membrane protein</topology>
    </subcellularLocation>
</comment>
<keyword evidence="8 24" id="KW-0808">Transferase</keyword>
<keyword evidence="16 24" id="KW-0443">Lipid metabolism</keyword>
<dbReference type="GO" id="GO:0005524">
    <property type="term" value="F:ATP binding"/>
    <property type="evidence" value="ECO:0007669"/>
    <property type="project" value="UniProtKB-KW"/>
</dbReference>
<feature type="binding site" evidence="22">
    <location>
        <begin position="91"/>
        <end position="92"/>
    </location>
    <ligand>
        <name>ATP</name>
        <dbReference type="ChEBI" id="CHEBI:30616"/>
    </ligand>
</feature>
<evidence type="ECO:0000256" key="19">
    <source>
        <dbReference type="ARBA" id="ARBA00023264"/>
    </source>
</evidence>
<keyword evidence="6" id="KW-0444">Lipid biosynthesis</keyword>
<evidence type="ECO:0000256" key="14">
    <source>
        <dbReference type="ARBA" id="ARBA00022842"/>
    </source>
</evidence>
<evidence type="ECO:0000256" key="12">
    <source>
        <dbReference type="ARBA" id="ARBA00022777"/>
    </source>
</evidence>
<accession>A0A2U8FBC7</accession>
<keyword evidence="18" id="KW-0594">Phospholipid biosynthesis</keyword>
<feature type="binding site" evidence="21">
    <location>
        <position position="66"/>
    </location>
    <ligand>
        <name>substrate</name>
    </ligand>
</feature>
<dbReference type="InterPro" id="IPR000829">
    <property type="entry name" value="DAGK"/>
</dbReference>
<feature type="binding site" evidence="22">
    <location>
        <position position="25"/>
    </location>
    <ligand>
        <name>ATP</name>
        <dbReference type="ChEBI" id="CHEBI:30616"/>
    </ligand>
</feature>
<evidence type="ECO:0000256" key="6">
    <source>
        <dbReference type="ARBA" id="ARBA00022516"/>
    </source>
</evidence>
<sequence length="119" mass="13246">MKPKYHFLANAKFALEGVLAMLKQEAAFRIELAIIIPAVIISFFLPLDLIEHLFLIVVLFLILILEAVNSSMEACIDLITPNFHPLAKIAKDCASAAVFFSVLLALLVWGVILFSLWGY</sequence>
<feature type="transmembrane region" description="Helical" evidence="24">
    <location>
        <begin position="93"/>
        <end position="117"/>
    </location>
</feature>
<dbReference type="Pfam" id="PF01219">
    <property type="entry name" value="DAGK_prokar"/>
    <property type="match status" value="1"/>
</dbReference>
<evidence type="ECO:0000256" key="7">
    <source>
        <dbReference type="ARBA" id="ARBA00022519"/>
    </source>
</evidence>
<protein>
    <recommendedName>
        <fullName evidence="4 24">Diacylglycerol kinase</fullName>
        <ecNumber evidence="3 24">2.7.1.107</ecNumber>
    </recommendedName>
</protein>
<evidence type="ECO:0000256" key="2">
    <source>
        <dbReference type="ARBA" id="ARBA00005967"/>
    </source>
</evidence>
<keyword evidence="10 23" id="KW-0479">Metal-binding</keyword>
<feature type="active site" description="Proton acceptor" evidence="20">
    <location>
        <position position="66"/>
    </location>
</feature>
<feature type="binding site" evidence="23">
    <location>
        <position position="73"/>
    </location>
    <ligand>
        <name>a divalent metal cation</name>
        <dbReference type="ChEBI" id="CHEBI:60240"/>
    </ligand>
</feature>
<evidence type="ECO:0000313" key="25">
    <source>
        <dbReference type="EMBL" id="AWI33540.1"/>
    </source>
</evidence>
<dbReference type="AlphaFoldDB" id="A0A2U8FBC7"/>
<evidence type="ECO:0000256" key="16">
    <source>
        <dbReference type="ARBA" id="ARBA00023098"/>
    </source>
</evidence>
<comment type="cofactor">
    <cofactor evidence="23">
        <name>Mg(2+)</name>
        <dbReference type="ChEBI" id="CHEBI:18420"/>
    </cofactor>
    <text evidence="23">Mn(2+), Zn(2+), Cd(2+) and Co(2+) support activity to lesser extents.</text>
</comment>
<gene>
    <name evidence="25" type="ORF">CDV25_01270</name>
</gene>
<keyword evidence="5" id="KW-1003">Cell membrane</keyword>
<keyword evidence="12 24" id="KW-0418">Kinase</keyword>
<dbReference type="PANTHER" id="PTHR34299:SF1">
    <property type="entry name" value="DIACYLGLYCEROL KINASE"/>
    <property type="match status" value="1"/>
</dbReference>
<evidence type="ECO:0000256" key="1">
    <source>
        <dbReference type="ARBA" id="ARBA00004429"/>
    </source>
</evidence>
<evidence type="ECO:0000256" key="3">
    <source>
        <dbReference type="ARBA" id="ARBA00012133"/>
    </source>
</evidence>
<feature type="transmembrane region" description="Helical" evidence="24">
    <location>
        <begin position="53"/>
        <end position="72"/>
    </location>
</feature>
<evidence type="ECO:0000256" key="17">
    <source>
        <dbReference type="ARBA" id="ARBA00023136"/>
    </source>
</evidence>
<keyword evidence="19 24" id="KW-1208">Phospholipid metabolism</keyword>
<evidence type="ECO:0000256" key="5">
    <source>
        <dbReference type="ARBA" id="ARBA00022475"/>
    </source>
</evidence>
<evidence type="ECO:0000313" key="26">
    <source>
        <dbReference type="Proteomes" id="UP000244890"/>
    </source>
</evidence>
<dbReference type="GO" id="GO:0005886">
    <property type="term" value="C:plasma membrane"/>
    <property type="evidence" value="ECO:0007669"/>
    <property type="project" value="UniProtKB-SubCell"/>
</dbReference>
<dbReference type="Gene3D" id="1.10.287.3610">
    <property type="match status" value="1"/>
</dbReference>
<evidence type="ECO:0000256" key="22">
    <source>
        <dbReference type="PIRSR" id="PIRSR600829-3"/>
    </source>
</evidence>
<evidence type="ECO:0000256" key="11">
    <source>
        <dbReference type="ARBA" id="ARBA00022741"/>
    </source>
</evidence>
<dbReference type="GO" id="GO:0004143">
    <property type="term" value="F:ATP-dependent diacylglycerol kinase activity"/>
    <property type="evidence" value="ECO:0007669"/>
    <property type="project" value="UniProtKB-EC"/>
</dbReference>
<name>A0A2U8FBC7_9HELI</name>
<keyword evidence="17 24" id="KW-0472">Membrane</keyword>
<evidence type="ECO:0000256" key="8">
    <source>
        <dbReference type="ARBA" id="ARBA00022679"/>
    </source>
</evidence>
<evidence type="ECO:0000256" key="15">
    <source>
        <dbReference type="ARBA" id="ARBA00022989"/>
    </source>
</evidence>
<keyword evidence="14 23" id="KW-0460">Magnesium</keyword>
<evidence type="ECO:0000256" key="4">
    <source>
        <dbReference type="ARBA" id="ARBA00017575"/>
    </source>
</evidence>
<organism evidence="25 26">
    <name type="scientific">Helicobacter apodemus</name>
    <dbReference type="NCBI Taxonomy" id="135569"/>
    <lineage>
        <taxon>Bacteria</taxon>
        <taxon>Pseudomonadati</taxon>
        <taxon>Campylobacterota</taxon>
        <taxon>Epsilonproteobacteria</taxon>
        <taxon>Campylobacterales</taxon>
        <taxon>Helicobacteraceae</taxon>
        <taxon>Helicobacter</taxon>
    </lineage>
</organism>
<dbReference type="GO" id="GO:0006654">
    <property type="term" value="P:phosphatidic acid biosynthetic process"/>
    <property type="evidence" value="ECO:0007669"/>
    <property type="project" value="InterPro"/>
</dbReference>
<evidence type="ECO:0000256" key="10">
    <source>
        <dbReference type="ARBA" id="ARBA00022723"/>
    </source>
</evidence>
<dbReference type="GO" id="GO:0046872">
    <property type="term" value="F:metal ion binding"/>
    <property type="evidence" value="ECO:0007669"/>
    <property type="project" value="UniProtKB-KW"/>
</dbReference>
<dbReference type="Proteomes" id="UP000244890">
    <property type="component" value="Chromosome"/>
</dbReference>
<keyword evidence="15 24" id="KW-1133">Transmembrane helix</keyword>
<dbReference type="PANTHER" id="PTHR34299">
    <property type="entry name" value="DIACYLGLYCEROL KINASE"/>
    <property type="match status" value="1"/>
</dbReference>